<reference evidence="6" key="1">
    <citation type="submission" date="2023-08" db="EMBL/GenBank/DDBJ databases">
        <title>Isolation and Characterization of Rhodococcus erythropolis MGMM8.</title>
        <authorList>
            <person name="Diabankana R.G.C."/>
            <person name="Afordoanyi D.M."/>
            <person name="Validov S.Z."/>
        </authorList>
    </citation>
    <scope>NUCLEOTIDE SEQUENCE</scope>
    <source>
        <strain evidence="6">MGMM8</strain>
        <plasmid evidence="6">pMGMM8_2</plasmid>
    </source>
</reference>
<evidence type="ECO:0000256" key="2">
    <source>
        <dbReference type="ARBA" id="ARBA00022679"/>
    </source>
</evidence>
<dbReference type="PANTHER" id="PTHR43775:SF51">
    <property type="entry name" value="INACTIVE PHENOLPHTHIOCEROL SYNTHESIS POLYKETIDE SYNTHASE TYPE I PKS1-RELATED"/>
    <property type="match status" value="1"/>
</dbReference>
<geneLocation type="plasmid" evidence="6 7">
    <name>pMGMM8_2</name>
</geneLocation>
<dbReference type="InterPro" id="IPR015083">
    <property type="entry name" value="NorB/c/GfsB-D-like_docking"/>
</dbReference>
<evidence type="ECO:0000256" key="1">
    <source>
        <dbReference type="ARBA" id="ARBA00001957"/>
    </source>
</evidence>
<dbReference type="Gene3D" id="3.40.47.10">
    <property type="match status" value="1"/>
</dbReference>
<evidence type="ECO:0000313" key="6">
    <source>
        <dbReference type="EMBL" id="WMN02144.1"/>
    </source>
</evidence>
<dbReference type="FunFam" id="3.40.47.10:FF:000019">
    <property type="entry name" value="Polyketide synthase type I"/>
    <property type="match status" value="1"/>
</dbReference>
<dbReference type="PANTHER" id="PTHR43775">
    <property type="entry name" value="FATTY ACID SYNTHASE"/>
    <property type="match status" value="1"/>
</dbReference>
<accession>A0AAX3ZZP2</accession>
<dbReference type="InterPro" id="IPR018201">
    <property type="entry name" value="Ketoacyl_synth_AS"/>
</dbReference>
<keyword evidence="6" id="KW-0614">Plasmid</keyword>
<dbReference type="SUPFAM" id="SSF53901">
    <property type="entry name" value="Thiolase-like"/>
    <property type="match status" value="1"/>
</dbReference>
<dbReference type="EMBL" id="CP133192">
    <property type="protein sequence ID" value="WMN02144.1"/>
    <property type="molecule type" value="Genomic_DNA"/>
</dbReference>
<dbReference type="GO" id="GO:0004315">
    <property type="term" value="F:3-oxoacyl-[acyl-carrier-protein] synthase activity"/>
    <property type="evidence" value="ECO:0007669"/>
    <property type="project" value="InterPro"/>
</dbReference>
<dbReference type="RefSeq" id="WP_308372653.1">
    <property type="nucleotide sequence ID" value="NZ_CP133192.1"/>
</dbReference>
<evidence type="ECO:0000256" key="4">
    <source>
        <dbReference type="RuleBase" id="RU003694"/>
    </source>
</evidence>
<dbReference type="InterPro" id="IPR016039">
    <property type="entry name" value="Thiolase-like"/>
</dbReference>
<comment type="similarity">
    <text evidence="4">Belongs to the thiolase-like superfamily. Beta-ketoacyl-ACP synthases family.</text>
</comment>
<protein>
    <submittedName>
        <fullName evidence="6">Beta-ketoacyl synthase N-terminal-like domain-containing protein</fullName>
    </submittedName>
</protein>
<proteinExistence type="inferred from homology"/>
<keyword evidence="2 4" id="KW-0808">Transferase</keyword>
<dbReference type="AlphaFoldDB" id="A0AAX3ZZP2"/>
<evidence type="ECO:0000313" key="7">
    <source>
        <dbReference type="Proteomes" id="UP001230933"/>
    </source>
</evidence>
<evidence type="ECO:0000259" key="5">
    <source>
        <dbReference type="PROSITE" id="PS52004"/>
    </source>
</evidence>
<dbReference type="InterPro" id="IPR032821">
    <property type="entry name" value="PKS_assoc"/>
</dbReference>
<sequence length="506" mass="53036">MKEDELRDYLKKAVKDLQKTRQRLREIEARSREPIAIIGMSCGYPGGIESPQELWDAVLNGRDLITDWPTDRGWGQLIRDGFGPIDFDDIRSRSGGFLRAPGEFDAVFFGISPQETLAMDPQQRLVLEAAWEAIESAKIDPRSLHGSDTGVYLGAGNDQGYGSLDAWGEFDADADSKAHYLTGNVSALASGRISYILGLKGPAISLDTACSSALVAVHLAVQALRSGDCSLALAGGASVIATPSVFALLEGGIGLAGDGRVKSFAAGADGTTFAEGVGILVLERLSDARRLGHEVLAVVRGSAVNHDGASNGLMAPNGLSQQQVIRAALANGGVLAAEVDVVEGHGTGTALGDMIEAQALLATYGQRRQQGRPLLLGSIKSNMGHTQLASGVAGVIKMVEAMRRGTVPATLHVDGPSSEVDWSTGDVQLVTEALPWPANNWPRRAAVSSFGISGTNSHVILEQVSPEFPFGAPEVGPVDVAAESAVVSVVPWVISAKSAEAAARWC</sequence>
<dbReference type="InterPro" id="IPR014031">
    <property type="entry name" value="Ketoacyl_synth_C"/>
</dbReference>
<dbReference type="GO" id="GO:0004312">
    <property type="term" value="F:fatty acid synthase activity"/>
    <property type="evidence" value="ECO:0007669"/>
    <property type="project" value="TreeGrafter"/>
</dbReference>
<dbReference type="Pfam" id="PF08990">
    <property type="entry name" value="Docking"/>
    <property type="match status" value="1"/>
</dbReference>
<dbReference type="PROSITE" id="PS00606">
    <property type="entry name" value="KS3_1"/>
    <property type="match status" value="1"/>
</dbReference>
<dbReference type="InterPro" id="IPR050091">
    <property type="entry name" value="PKS_NRPS_Biosynth_Enz"/>
</dbReference>
<dbReference type="Proteomes" id="UP001230933">
    <property type="component" value="Plasmid pMGMM8_2"/>
</dbReference>
<organism evidence="6 7">
    <name type="scientific">Rhodococcus erythropolis</name>
    <name type="common">Arthrobacter picolinophilus</name>
    <dbReference type="NCBI Taxonomy" id="1833"/>
    <lineage>
        <taxon>Bacteria</taxon>
        <taxon>Bacillati</taxon>
        <taxon>Actinomycetota</taxon>
        <taxon>Actinomycetes</taxon>
        <taxon>Mycobacteriales</taxon>
        <taxon>Nocardiaceae</taxon>
        <taxon>Rhodococcus</taxon>
        <taxon>Rhodococcus erythropolis group</taxon>
    </lineage>
</organism>
<dbReference type="SMART" id="SM00825">
    <property type="entry name" value="PKS_KS"/>
    <property type="match status" value="1"/>
</dbReference>
<dbReference type="SUPFAM" id="SSF101173">
    <property type="entry name" value="Docking domain B of the erythromycin polyketide synthase (DEBS)"/>
    <property type="match status" value="1"/>
</dbReference>
<dbReference type="InterPro" id="IPR020841">
    <property type="entry name" value="PKS_Beta-ketoAc_synthase_dom"/>
</dbReference>
<name>A0AAX3ZZP2_RHOER</name>
<evidence type="ECO:0000256" key="3">
    <source>
        <dbReference type="ARBA" id="ARBA00023268"/>
    </source>
</evidence>
<dbReference type="Pfam" id="PF00109">
    <property type="entry name" value="ketoacyl-synt"/>
    <property type="match status" value="1"/>
</dbReference>
<feature type="domain" description="Ketosynthase family 3 (KS3)" evidence="5">
    <location>
        <begin position="32"/>
        <end position="463"/>
    </location>
</feature>
<dbReference type="GO" id="GO:0030639">
    <property type="term" value="P:polyketide biosynthetic process"/>
    <property type="evidence" value="ECO:0007669"/>
    <property type="project" value="UniProtKB-ARBA"/>
</dbReference>
<dbReference type="Pfam" id="PF02801">
    <property type="entry name" value="Ketoacyl-synt_C"/>
    <property type="match status" value="1"/>
</dbReference>
<gene>
    <name evidence="6" type="ORF">QIE55_32885</name>
</gene>
<keyword evidence="3" id="KW-0511">Multifunctional enzyme</keyword>
<dbReference type="CDD" id="cd00833">
    <property type="entry name" value="PKS"/>
    <property type="match status" value="1"/>
</dbReference>
<comment type="cofactor">
    <cofactor evidence="1">
        <name>pantetheine 4'-phosphate</name>
        <dbReference type="ChEBI" id="CHEBI:47942"/>
    </cofactor>
</comment>
<dbReference type="GO" id="GO:0006633">
    <property type="term" value="P:fatty acid biosynthetic process"/>
    <property type="evidence" value="ECO:0007669"/>
    <property type="project" value="InterPro"/>
</dbReference>
<dbReference type="InterPro" id="IPR014030">
    <property type="entry name" value="Ketoacyl_synth_N"/>
</dbReference>
<dbReference type="PROSITE" id="PS52004">
    <property type="entry name" value="KS3_2"/>
    <property type="match status" value="1"/>
</dbReference>
<dbReference type="InterPro" id="IPR036299">
    <property type="entry name" value="Polyketide_synth_docking_sf"/>
</dbReference>
<dbReference type="Pfam" id="PF16197">
    <property type="entry name" value="KAsynt_C_assoc"/>
    <property type="match status" value="1"/>
</dbReference>
<dbReference type="Gene3D" id="3.30.70.3290">
    <property type="match status" value="1"/>
</dbReference>